<dbReference type="SMART" id="SM00530">
    <property type="entry name" value="HTH_XRE"/>
    <property type="match status" value="1"/>
</dbReference>
<dbReference type="AlphaFoldDB" id="A0A9D1G0U2"/>
<dbReference type="InterPro" id="IPR010982">
    <property type="entry name" value="Lambda_DNA-bd_dom_sf"/>
</dbReference>
<dbReference type="SUPFAM" id="SSF47413">
    <property type="entry name" value="lambda repressor-like DNA-binding domains"/>
    <property type="match status" value="1"/>
</dbReference>
<gene>
    <name evidence="2" type="ORF">IAA84_05215</name>
</gene>
<reference evidence="2" key="1">
    <citation type="submission" date="2020-10" db="EMBL/GenBank/DDBJ databases">
        <authorList>
            <person name="Gilroy R."/>
        </authorList>
    </citation>
    <scope>NUCLEOTIDE SEQUENCE</scope>
    <source>
        <strain evidence="2">13766</strain>
    </source>
</reference>
<evidence type="ECO:0000313" key="3">
    <source>
        <dbReference type="Proteomes" id="UP000824140"/>
    </source>
</evidence>
<dbReference type="InterPro" id="IPR001387">
    <property type="entry name" value="Cro/C1-type_HTH"/>
</dbReference>
<sequence length="67" mass="7584">MRVWMVIARGERTQAAVAKAAGMGQSHYCLIENGKRRPSRQAAQRLGAALQIDWHRFFEEGKRDGVD</sequence>
<dbReference type="Proteomes" id="UP000824140">
    <property type="component" value="Unassembled WGS sequence"/>
</dbReference>
<comment type="caution">
    <text evidence="2">The sequence shown here is derived from an EMBL/GenBank/DDBJ whole genome shotgun (WGS) entry which is preliminary data.</text>
</comment>
<proteinExistence type="predicted"/>
<dbReference type="Gene3D" id="1.10.260.40">
    <property type="entry name" value="lambda repressor-like DNA-binding domains"/>
    <property type="match status" value="1"/>
</dbReference>
<accession>A0A9D1G0U2</accession>
<reference evidence="2" key="2">
    <citation type="journal article" date="2021" name="PeerJ">
        <title>Extensive microbial diversity within the chicken gut microbiome revealed by metagenomics and culture.</title>
        <authorList>
            <person name="Gilroy R."/>
            <person name="Ravi A."/>
            <person name="Getino M."/>
            <person name="Pursley I."/>
            <person name="Horton D.L."/>
            <person name="Alikhan N.F."/>
            <person name="Baker D."/>
            <person name="Gharbi K."/>
            <person name="Hall N."/>
            <person name="Watson M."/>
            <person name="Adriaenssens E.M."/>
            <person name="Foster-Nyarko E."/>
            <person name="Jarju S."/>
            <person name="Secka A."/>
            <person name="Antonio M."/>
            <person name="Oren A."/>
            <person name="Chaudhuri R.R."/>
            <person name="La Ragione R."/>
            <person name="Hildebrand F."/>
            <person name="Pallen M.J."/>
        </authorList>
    </citation>
    <scope>NUCLEOTIDE SEQUENCE</scope>
    <source>
        <strain evidence="2">13766</strain>
    </source>
</reference>
<dbReference type="PROSITE" id="PS50943">
    <property type="entry name" value="HTH_CROC1"/>
    <property type="match status" value="1"/>
</dbReference>
<evidence type="ECO:0000313" key="2">
    <source>
        <dbReference type="EMBL" id="HIS92400.1"/>
    </source>
</evidence>
<evidence type="ECO:0000259" key="1">
    <source>
        <dbReference type="PROSITE" id="PS50943"/>
    </source>
</evidence>
<dbReference type="CDD" id="cd00093">
    <property type="entry name" value="HTH_XRE"/>
    <property type="match status" value="1"/>
</dbReference>
<name>A0A9D1G0U2_9FIRM</name>
<dbReference type="EMBL" id="DVJN01000102">
    <property type="protein sequence ID" value="HIS92400.1"/>
    <property type="molecule type" value="Genomic_DNA"/>
</dbReference>
<feature type="domain" description="HTH cro/C1-type" evidence="1">
    <location>
        <begin position="13"/>
        <end position="57"/>
    </location>
</feature>
<dbReference type="GO" id="GO:0003677">
    <property type="term" value="F:DNA binding"/>
    <property type="evidence" value="ECO:0007669"/>
    <property type="project" value="InterPro"/>
</dbReference>
<protein>
    <submittedName>
        <fullName evidence="2">Helix-turn-helix transcriptional regulator</fullName>
    </submittedName>
</protein>
<organism evidence="2 3">
    <name type="scientific">Candidatus Alectryocaccomicrobium excrementavium</name>
    <dbReference type="NCBI Taxonomy" id="2840668"/>
    <lineage>
        <taxon>Bacteria</taxon>
        <taxon>Bacillati</taxon>
        <taxon>Bacillota</taxon>
        <taxon>Clostridia</taxon>
        <taxon>Candidatus Alectryocaccomicrobium</taxon>
    </lineage>
</organism>
<dbReference type="Pfam" id="PF13560">
    <property type="entry name" value="HTH_31"/>
    <property type="match status" value="1"/>
</dbReference>